<feature type="transmembrane region" description="Helical" evidence="8">
    <location>
        <begin position="94"/>
        <end position="113"/>
    </location>
</feature>
<evidence type="ECO:0000256" key="6">
    <source>
        <dbReference type="ARBA" id="ARBA00022989"/>
    </source>
</evidence>
<reference evidence="9 10" key="1">
    <citation type="submission" date="2017-04" db="EMBL/GenBank/DDBJ databases">
        <authorList>
            <person name="Afonso C.L."/>
            <person name="Miller P.J."/>
            <person name="Scott M.A."/>
            <person name="Spackman E."/>
            <person name="Goraichik I."/>
            <person name="Dimitrov K.M."/>
            <person name="Suarez D.L."/>
            <person name="Swayne D.E."/>
        </authorList>
    </citation>
    <scope>NUCLEOTIDE SEQUENCE [LARGE SCALE GENOMIC DNA]</scope>
    <source>
        <strain evidence="9 10">DSM 3385</strain>
    </source>
</reference>
<feature type="transmembrane region" description="Helical" evidence="8">
    <location>
        <begin position="269"/>
        <end position="296"/>
    </location>
</feature>
<dbReference type="Pfam" id="PF02028">
    <property type="entry name" value="BCCT"/>
    <property type="match status" value="1"/>
</dbReference>
<feature type="transmembrane region" description="Helical" evidence="8">
    <location>
        <begin position="476"/>
        <end position="494"/>
    </location>
</feature>
<feature type="transmembrane region" description="Helical" evidence="8">
    <location>
        <begin position="12"/>
        <end position="35"/>
    </location>
</feature>
<dbReference type="AlphaFoldDB" id="A0A1W2AXE6"/>
<feature type="transmembrane region" description="Helical" evidence="8">
    <location>
        <begin position="55"/>
        <end position="73"/>
    </location>
</feature>
<feature type="transmembrane region" description="Helical" evidence="8">
    <location>
        <begin position="189"/>
        <end position="215"/>
    </location>
</feature>
<evidence type="ECO:0000256" key="1">
    <source>
        <dbReference type="ARBA" id="ARBA00004651"/>
    </source>
</evidence>
<dbReference type="PANTHER" id="PTHR30047">
    <property type="entry name" value="HIGH-AFFINITY CHOLINE TRANSPORT PROTEIN-RELATED"/>
    <property type="match status" value="1"/>
</dbReference>
<dbReference type="PANTHER" id="PTHR30047:SF7">
    <property type="entry name" value="HIGH-AFFINITY CHOLINE TRANSPORT PROTEIN"/>
    <property type="match status" value="1"/>
</dbReference>
<keyword evidence="4" id="KW-1003">Cell membrane</keyword>
<dbReference type="RefSeq" id="WP_212637853.1">
    <property type="nucleotide sequence ID" value="NZ_FWXY01000006.1"/>
</dbReference>
<evidence type="ECO:0000313" key="10">
    <source>
        <dbReference type="Proteomes" id="UP000192418"/>
    </source>
</evidence>
<keyword evidence="6 8" id="KW-1133">Transmembrane helix</keyword>
<feature type="transmembrane region" description="Helical" evidence="8">
    <location>
        <begin position="316"/>
        <end position="338"/>
    </location>
</feature>
<comment type="similarity">
    <text evidence="2">Belongs to the BCCT transporter (TC 2.A.15) family.</text>
</comment>
<comment type="subcellular location">
    <subcellularLocation>
        <location evidence="1">Cell membrane</location>
        <topology evidence="1">Multi-pass membrane protein</topology>
    </subcellularLocation>
</comment>
<keyword evidence="7 8" id="KW-0472">Membrane</keyword>
<feature type="transmembrane region" description="Helical" evidence="8">
    <location>
        <begin position="449"/>
        <end position="470"/>
    </location>
</feature>
<evidence type="ECO:0000256" key="4">
    <source>
        <dbReference type="ARBA" id="ARBA00022475"/>
    </source>
</evidence>
<feature type="transmembrane region" description="Helical" evidence="8">
    <location>
        <begin position="235"/>
        <end position="257"/>
    </location>
</feature>
<keyword evidence="10" id="KW-1185">Reference proteome</keyword>
<dbReference type="GO" id="GO:0005886">
    <property type="term" value="C:plasma membrane"/>
    <property type="evidence" value="ECO:0007669"/>
    <property type="project" value="UniProtKB-SubCell"/>
</dbReference>
<dbReference type="InterPro" id="IPR000060">
    <property type="entry name" value="BCCT_transptr"/>
</dbReference>
<dbReference type="EMBL" id="FWXY01000006">
    <property type="protein sequence ID" value="SMC65379.1"/>
    <property type="molecule type" value="Genomic_DNA"/>
</dbReference>
<dbReference type="Proteomes" id="UP000192418">
    <property type="component" value="Unassembled WGS sequence"/>
</dbReference>
<evidence type="ECO:0000256" key="7">
    <source>
        <dbReference type="ARBA" id="ARBA00023136"/>
    </source>
</evidence>
<feature type="transmembrane region" description="Helical" evidence="8">
    <location>
        <begin position="150"/>
        <end position="169"/>
    </location>
</feature>
<keyword evidence="5 8" id="KW-0812">Transmembrane</keyword>
<evidence type="ECO:0000256" key="5">
    <source>
        <dbReference type="ARBA" id="ARBA00022692"/>
    </source>
</evidence>
<evidence type="ECO:0000256" key="2">
    <source>
        <dbReference type="ARBA" id="ARBA00005658"/>
    </source>
</evidence>
<protein>
    <submittedName>
        <fullName evidence="9">Choline-glycine betaine transporter</fullName>
    </submittedName>
</protein>
<proteinExistence type="inferred from homology"/>
<keyword evidence="3" id="KW-0813">Transport</keyword>
<dbReference type="GO" id="GO:0022857">
    <property type="term" value="F:transmembrane transporter activity"/>
    <property type="evidence" value="ECO:0007669"/>
    <property type="project" value="InterPro"/>
</dbReference>
<evidence type="ECO:0000313" key="9">
    <source>
        <dbReference type="EMBL" id="SMC65379.1"/>
    </source>
</evidence>
<accession>A0A1W2AXE6</accession>
<evidence type="ECO:0000256" key="3">
    <source>
        <dbReference type="ARBA" id="ARBA00022448"/>
    </source>
</evidence>
<feature type="transmembrane region" description="Helical" evidence="8">
    <location>
        <begin position="396"/>
        <end position="422"/>
    </location>
</feature>
<sequence length="511" mass="54988">MANEQKTTSTGIDWPVFGWSGGIVLAFVVAALVNIDFVSGMVNKSFGFSCKYFGAYWQVLLLLTFLISVVLACTKYGSIKLGKIDEPEMSTFRWIAIIMCTLLAGGGVFWSAAEPMYHFTSTPPLFQGVESATKAAVAPALAQSYLHWGFLAWAILGTLSAVVLMYSHYHKGVELKPRALLYPLFGEKIMNNGLGVAVDAASIIAVAAGTIGPIGFLGLQLSFSLQQLFGIPDVYMTQLCIIIGLVIIYTISAVSGLQKGIQILSRFNVILTIILIAIILILGPGGFIMDSFLTGFGTYIKEFPLLTLYRGDTGWLGWWTVFFWGWFLGYGPMMAVFISRISRGRSIREIVMAVGVIAPIVTNFWFSVLGGSGIFYELANPGSVSKALSDAGLPAALLAIVQQLPLSFIMVPAFLVLIVIFLTTTGDSMALTISIAVTGEDDPPTGMRVFWAIMMGAVAAVLLAIGQGGISALQSFIVVTAVPVGFILLPSLWLGPQVAAKLYKEQFPTEK</sequence>
<gene>
    <name evidence="9" type="ORF">SAMN02746065_106132</name>
</gene>
<organism evidence="9 10">
    <name type="scientific">Desulfocicer vacuolatum DSM 3385</name>
    <dbReference type="NCBI Taxonomy" id="1121400"/>
    <lineage>
        <taxon>Bacteria</taxon>
        <taxon>Pseudomonadati</taxon>
        <taxon>Thermodesulfobacteriota</taxon>
        <taxon>Desulfobacteria</taxon>
        <taxon>Desulfobacterales</taxon>
        <taxon>Desulfobacteraceae</taxon>
        <taxon>Desulfocicer</taxon>
    </lineage>
</organism>
<name>A0A1W2AXE6_9BACT</name>
<evidence type="ECO:0000256" key="8">
    <source>
        <dbReference type="SAM" id="Phobius"/>
    </source>
</evidence>
<feature type="transmembrane region" description="Helical" evidence="8">
    <location>
        <begin position="350"/>
        <end position="376"/>
    </location>
</feature>